<dbReference type="Pfam" id="PF00616">
    <property type="entry name" value="RasGAP"/>
    <property type="match status" value="1"/>
</dbReference>
<protein>
    <submittedName>
        <fullName evidence="2">RasGAP protein</fullName>
    </submittedName>
</protein>
<dbReference type="PANTHER" id="PTHR14149:SF17">
    <property type="entry name" value="GTPASE-ACTIVATING PROTEIN"/>
    <property type="match status" value="1"/>
</dbReference>
<gene>
    <name evidence="2" type="primary">gap1</name>
    <name evidence="2" type="ORF">IWQ62_002780</name>
</gene>
<dbReference type="SUPFAM" id="SSF48350">
    <property type="entry name" value="GTPase activation domain, GAP"/>
    <property type="match status" value="1"/>
</dbReference>
<name>A0A9W8APS8_9FUNG</name>
<dbReference type="InterPro" id="IPR008936">
    <property type="entry name" value="Rho_GTPase_activation_prot"/>
</dbReference>
<evidence type="ECO:0000259" key="1">
    <source>
        <dbReference type="PROSITE" id="PS50018"/>
    </source>
</evidence>
<sequence length="287" mass="33571">QRQLRELKSKISVQSKKNFVLEKDVRFLDSRIALLIQNRMALEEMKEINSTLDETMMEDYVFPDDHELNLEIIPLKVYDELRSDLEQQGLDPDTKYPRGVTMEVAMQHPDVQALIQPRAVKLIEIAERFLDVVFQEIDQIPYGIRWICKQIRSLTKRRYPDWKELIRSMAHVPGMNLEFARHSGNRRDPAYIMAQAARLDLNSIADAAATSNDPVLVRKGIKVREMLRELTEAGVVDRQDRPILEMELTLDDLLEKQQDNVQLLDLEYVQLNVSKLLSLLNRTFMRR</sequence>
<comment type="caution">
    <text evidence="2">The sequence shown here is derived from an EMBL/GenBank/DDBJ whole genome shotgun (WGS) entry which is preliminary data.</text>
</comment>
<dbReference type="EMBL" id="JANBPY010000644">
    <property type="protein sequence ID" value="KAJ1964972.1"/>
    <property type="molecule type" value="Genomic_DNA"/>
</dbReference>
<dbReference type="SUPFAM" id="SSF143885">
    <property type="entry name" value="RGC domain-like"/>
    <property type="match status" value="1"/>
</dbReference>
<dbReference type="GO" id="GO:0005096">
    <property type="term" value="F:GTPase activator activity"/>
    <property type="evidence" value="ECO:0007669"/>
    <property type="project" value="TreeGrafter"/>
</dbReference>
<dbReference type="GO" id="GO:0046580">
    <property type="term" value="P:negative regulation of Ras protein signal transduction"/>
    <property type="evidence" value="ECO:0007669"/>
    <property type="project" value="TreeGrafter"/>
</dbReference>
<accession>A0A9W8APS8</accession>
<organism evidence="2 3">
    <name type="scientific">Dispira parvispora</name>
    <dbReference type="NCBI Taxonomy" id="1520584"/>
    <lineage>
        <taxon>Eukaryota</taxon>
        <taxon>Fungi</taxon>
        <taxon>Fungi incertae sedis</taxon>
        <taxon>Zoopagomycota</taxon>
        <taxon>Kickxellomycotina</taxon>
        <taxon>Dimargaritomycetes</taxon>
        <taxon>Dimargaritales</taxon>
        <taxon>Dimargaritaceae</taxon>
        <taxon>Dispira</taxon>
    </lineage>
</organism>
<proteinExistence type="predicted"/>
<dbReference type="GO" id="GO:0005938">
    <property type="term" value="C:cell cortex"/>
    <property type="evidence" value="ECO:0007669"/>
    <property type="project" value="TreeGrafter"/>
</dbReference>
<reference evidence="2" key="1">
    <citation type="submission" date="2022-07" db="EMBL/GenBank/DDBJ databases">
        <title>Phylogenomic reconstructions and comparative analyses of Kickxellomycotina fungi.</title>
        <authorList>
            <person name="Reynolds N.K."/>
            <person name="Stajich J.E."/>
            <person name="Barry K."/>
            <person name="Grigoriev I.V."/>
            <person name="Crous P."/>
            <person name="Smith M.E."/>
        </authorList>
    </citation>
    <scope>NUCLEOTIDE SEQUENCE</scope>
    <source>
        <strain evidence="2">RSA 1196</strain>
    </source>
</reference>
<evidence type="ECO:0000313" key="3">
    <source>
        <dbReference type="Proteomes" id="UP001150925"/>
    </source>
</evidence>
<dbReference type="InterPro" id="IPR001936">
    <property type="entry name" value="RasGAP_dom"/>
</dbReference>
<dbReference type="Gene3D" id="1.10.506.10">
    <property type="entry name" value="GTPase Activation - p120gap, domain 1"/>
    <property type="match status" value="1"/>
</dbReference>
<dbReference type="Proteomes" id="UP001150925">
    <property type="component" value="Unassembled WGS sequence"/>
</dbReference>
<feature type="domain" description="Ras-GAP" evidence="1">
    <location>
        <begin position="1"/>
        <end position="161"/>
    </location>
</feature>
<dbReference type="PANTHER" id="PTHR14149">
    <property type="entry name" value="RAS GTPASE-ACTIVATING PROTEIN WITH IQ MOTIF"/>
    <property type="match status" value="1"/>
</dbReference>
<feature type="non-terminal residue" evidence="2">
    <location>
        <position position="1"/>
    </location>
</feature>
<dbReference type="PROSITE" id="PS50018">
    <property type="entry name" value="RAS_GTPASE_ACTIV_2"/>
    <property type="match status" value="1"/>
</dbReference>
<evidence type="ECO:0000313" key="2">
    <source>
        <dbReference type="EMBL" id="KAJ1964972.1"/>
    </source>
</evidence>
<dbReference type="AlphaFoldDB" id="A0A9W8APS8"/>
<dbReference type="OrthoDB" id="775356at2759"/>
<keyword evidence="3" id="KW-1185">Reference proteome</keyword>